<gene>
    <name evidence="1" type="primary">PmlGA01_140033400</name>
    <name evidence="1" type="ORF">PMLGA01_140033400</name>
</gene>
<dbReference type="EMBL" id="LT594502">
    <property type="protein sequence ID" value="SBT80836.1"/>
    <property type="molecule type" value="Genomic_DNA"/>
</dbReference>
<evidence type="ECO:0000313" key="1">
    <source>
        <dbReference type="EMBL" id="SBT80836.1"/>
    </source>
</evidence>
<dbReference type="AlphaFoldDB" id="A0A1C3L2P1"/>
<proteinExistence type="predicted"/>
<organism evidence="1 2">
    <name type="scientific">Plasmodium malariae</name>
    <dbReference type="NCBI Taxonomy" id="5858"/>
    <lineage>
        <taxon>Eukaryota</taxon>
        <taxon>Sar</taxon>
        <taxon>Alveolata</taxon>
        <taxon>Apicomplexa</taxon>
        <taxon>Aconoidasida</taxon>
        <taxon>Haemosporida</taxon>
        <taxon>Plasmodiidae</taxon>
        <taxon>Plasmodium</taxon>
        <taxon>Plasmodium (Plasmodium)</taxon>
    </lineage>
</organism>
<accession>A0A1C3L2P1</accession>
<reference evidence="1 2" key="1">
    <citation type="submission" date="2016-06" db="EMBL/GenBank/DDBJ databases">
        <authorList>
            <consortium name="Pathogen Informatics"/>
        </authorList>
    </citation>
    <scope>NUCLEOTIDE SEQUENCE [LARGE SCALE GENOMIC DNA]</scope>
    <source>
        <strain evidence="1">PmlGA01</strain>
    </source>
</reference>
<evidence type="ECO:0000313" key="2">
    <source>
        <dbReference type="Proteomes" id="UP000219799"/>
    </source>
</evidence>
<dbReference type="VEuPathDB" id="PlasmoDB:PmUG01_14049600"/>
<protein>
    <submittedName>
        <fullName evidence="1">Uncharacterized protein</fullName>
    </submittedName>
</protein>
<sequence>MRVIFFIFIFITLLTYNPIFSYRRLTDLNSLKSIPQSLKPIKPTRFQQMRARIEVTTAEKMKVDIGDWLINITYKIPSNNTEQIKSIDIYSMTFPNTELEEFKEYLLED</sequence>
<name>A0A1C3L2P1_PLAMA</name>
<dbReference type="Proteomes" id="UP000219799">
    <property type="component" value="Chromosome 14"/>
</dbReference>